<keyword evidence="2" id="KW-1185">Reference proteome</keyword>
<sequence length="49" mass="5650">MSQSNETSAYRPDVTNYDYVWNSDQDEYIKSAAVQDSVEQQAAEEQTEQ</sequence>
<dbReference type="EMBL" id="CP090978">
    <property type="protein sequence ID" value="UJF32981.1"/>
    <property type="molecule type" value="Genomic_DNA"/>
</dbReference>
<dbReference type="RefSeq" id="WP_235119324.1">
    <property type="nucleotide sequence ID" value="NZ_CP090978.1"/>
</dbReference>
<name>A0ABY3SGC8_9BACL</name>
<organism evidence="1 2">
    <name type="scientific">Paenibacillus hexagrammi</name>
    <dbReference type="NCBI Taxonomy" id="2908839"/>
    <lineage>
        <taxon>Bacteria</taxon>
        <taxon>Bacillati</taxon>
        <taxon>Bacillota</taxon>
        <taxon>Bacilli</taxon>
        <taxon>Bacillales</taxon>
        <taxon>Paenibacillaceae</taxon>
        <taxon>Paenibacillus</taxon>
    </lineage>
</organism>
<proteinExistence type="predicted"/>
<reference evidence="1 2" key="1">
    <citation type="journal article" date="2024" name="Int. J. Syst. Evol. Microbiol.">
        <title>Paenibacillus hexagrammi sp. nov., a novel bacterium isolated from the gut content of Hexagrammos agrammus.</title>
        <authorList>
            <person name="Jung H.K."/>
            <person name="Kim D.G."/>
            <person name="Zin H."/>
            <person name="Park J."/>
            <person name="Jung H."/>
            <person name="Kim Y.O."/>
            <person name="Kong H.J."/>
            <person name="Kim J.W."/>
            <person name="Kim Y.S."/>
        </authorList>
    </citation>
    <scope>NUCLEOTIDE SEQUENCE [LARGE SCALE GENOMIC DNA]</scope>
    <source>
        <strain evidence="1 2">YPD9-1</strain>
    </source>
</reference>
<gene>
    <name evidence="1" type="ORF">L0M14_25955</name>
</gene>
<accession>A0ABY3SGC8</accession>
<evidence type="ECO:0000313" key="2">
    <source>
        <dbReference type="Proteomes" id="UP001649230"/>
    </source>
</evidence>
<evidence type="ECO:0008006" key="3">
    <source>
        <dbReference type="Google" id="ProtNLM"/>
    </source>
</evidence>
<protein>
    <recommendedName>
        <fullName evidence="3">DUF4025 domain-containing protein</fullName>
    </recommendedName>
</protein>
<dbReference type="Proteomes" id="UP001649230">
    <property type="component" value="Chromosome"/>
</dbReference>
<evidence type="ECO:0000313" key="1">
    <source>
        <dbReference type="EMBL" id="UJF32981.1"/>
    </source>
</evidence>